<dbReference type="Proteomes" id="UP000325113">
    <property type="component" value="Unassembled WGS sequence"/>
</dbReference>
<name>A0A5A8CN93_CAFRO</name>
<dbReference type="Proteomes" id="UP000322899">
    <property type="component" value="Unassembled WGS sequence"/>
</dbReference>
<organism evidence="3 7">
    <name type="scientific">Cafeteria roenbergensis</name>
    <name type="common">Marine flagellate</name>
    <dbReference type="NCBI Taxonomy" id="33653"/>
    <lineage>
        <taxon>Eukaryota</taxon>
        <taxon>Sar</taxon>
        <taxon>Stramenopiles</taxon>
        <taxon>Bigyra</taxon>
        <taxon>Opalozoa</taxon>
        <taxon>Bicosoecida</taxon>
        <taxon>Cafeteriaceae</taxon>
        <taxon>Cafeteria</taxon>
    </lineage>
</organism>
<dbReference type="OrthoDB" id="191686at2759"/>
<dbReference type="AlphaFoldDB" id="A0A5A8CN93"/>
<gene>
    <name evidence="1" type="ORF">CROE0942_LOCUS969</name>
    <name evidence="4" type="ORF">FNF27_08368</name>
    <name evidence="2" type="ORF">FNF29_05719</name>
    <name evidence="3" type="ORF">FNF31_06345</name>
</gene>
<evidence type="ECO:0000313" key="3">
    <source>
        <dbReference type="EMBL" id="KAA0154208.1"/>
    </source>
</evidence>
<accession>A0A5A8CN93</accession>
<sequence length="190" mass="20554">MAFFGITSKGPQNPFRAATEAALGLALFSKADIEAAFRASCRSSTIGQDEADEFLVQLYHGPAPAMHEKRLKDRMLEAVGGDYSGRLDLEQLLEVTAALQAEEEAEEAANESMATTGIFSAKELQEKRAHNMRGAAGPRDTFTVPLTTGHASGWELEPSDAEAAGKEIRPKRKCAETKFAERLLKAGELL</sequence>
<evidence type="ECO:0000313" key="4">
    <source>
        <dbReference type="EMBL" id="KAA0158420.1"/>
    </source>
</evidence>
<reference evidence="5 6" key="1">
    <citation type="submission" date="2019-07" db="EMBL/GenBank/DDBJ databases">
        <title>Genomes of Cafeteria roenbergensis.</title>
        <authorList>
            <person name="Fischer M.G."/>
            <person name="Hackl T."/>
            <person name="Roman M."/>
        </authorList>
    </citation>
    <scope>NUCLEOTIDE SEQUENCE [LARGE SCALE GENOMIC DNA]</scope>
    <source>
        <strain evidence="2 6">BVI</strain>
        <strain evidence="3 7">Cflag</strain>
        <strain evidence="4 5">E4-10P</strain>
    </source>
</reference>
<dbReference type="EMBL" id="VLTO01000205">
    <property type="protein sequence ID" value="KAA0158420.1"/>
    <property type="molecule type" value="Genomic_DNA"/>
</dbReference>
<evidence type="ECO:0000313" key="5">
    <source>
        <dbReference type="Proteomes" id="UP000322899"/>
    </source>
</evidence>
<protein>
    <submittedName>
        <fullName evidence="3">Uncharacterized protein</fullName>
    </submittedName>
</protein>
<evidence type="ECO:0000313" key="1">
    <source>
        <dbReference type="EMBL" id="CAD8556635.1"/>
    </source>
</evidence>
<evidence type="ECO:0000313" key="7">
    <source>
        <dbReference type="Proteomes" id="UP000325113"/>
    </source>
</evidence>
<proteinExistence type="predicted"/>
<dbReference type="Proteomes" id="UP000323011">
    <property type="component" value="Unassembled WGS sequence"/>
</dbReference>
<dbReference type="EMBL" id="HBET01001402">
    <property type="protein sequence ID" value="CAD8556635.1"/>
    <property type="molecule type" value="Transcribed_RNA"/>
</dbReference>
<dbReference type="EMBL" id="VLTM01000094">
    <property type="protein sequence ID" value="KAA0154208.1"/>
    <property type="molecule type" value="Genomic_DNA"/>
</dbReference>
<reference evidence="1" key="2">
    <citation type="submission" date="2021-01" db="EMBL/GenBank/DDBJ databases">
        <authorList>
            <person name="Corre E."/>
            <person name="Pelletier E."/>
            <person name="Niang G."/>
            <person name="Scheremetjew M."/>
            <person name="Finn R."/>
            <person name="Kale V."/>
            <person name="Holt S."/>
            <person name="Cochrane G."/>
            <person name="Meng A."/>
            <person name="Brown T."/>
            <person name="Cohen L."/>
        </authorList>
    </citation>
    <scope>NUCLEOTIDE SEQUENCE</scope>
    <source>
        <strain evidence="1">E4-10</strain>
    </source>
</reference>
<keyword evidence="6" id="KW-1185">Reference proteome</keyword>
<evidence type="ECO:0000313" key="2">
    <source>
        <dbReference type="EMBL" id="KAA0149708.1"/>
    </source>
</evidence>
<evidence type="ECO:0000313" key="6">
    <source>
        <dbReference type="Proteomes" id="UP000323011"/>
    </source>
</evidence>
<dbReference type="EMBL" id="VLTN01000040">
    <property type="protein sequence ID" value="KAA0149708.1"/>
    <property type="molecule type" value="Genomic_DNA"/>
</dbReference>